<keyword evidence="2" id="KW-0472">Membrane</keyword>
<sequence>MADPAADSSQSRIPLLPYPDPLQFPSPDSPRLSSDDDGSSIAGRSADRSHAFHLYESLPLSSTTAVRVLDLQDCTGLEDGPVIATMRVVDLDTRPFFTALSYVWGEWSMPSDVISCNGYEVPVTKNCLAALRQLNKLGPITIWVDSICINQKNNQEKNTQIPLMGTIYSSLGAHMVYVWLGEGTKDTDKAMDYFARGCLPFSFLISQKCGDGQAWGGGIPTGMSMSLRLGWYLYLRFFTGRLTPHKKGIEELLNRPWINRLWTLQETLLSDKLVLVCGNRTIPLHALLYSVEFMKFFRPKVFGLRFPTALHRWQRLIKIWTGFLCSNDTINANDQSILQELKSHKKYLQKGWFIFQLLAFLHLIILVCAILSLIILLVVITSIPRPDKPGLLGGSAIGLDCICGLLGYSVLIFLESLRRRFQRLYPYRDAEALLLEIQERESLYAKDKYYATFSLLNRGYEIPEWSSTSKAIAYLYLFQDLLGYTHSLDILLFTSHFKVSRSPSWVVNWRWASSAWLHTIFYYGAARNEWLSWLPNGSRTTLWRRAGATLQSGGRWRFVNDTQLVVEGAIISDLDFVSESLRPLTDSSSEDEIAGNLRIILAAVSRIKQSSYSEYPNLGLGEKLRLLTIFVIDRVGFEGERRVRRKWRRLMEKGTSRGLEWTLKELQAGPYLPLIWRWWPMRLWWQSFRRLRPLPNRVRTVWDFQVDLTHDLNSRKMALGVCEGQYSEAGLVPCDAKAGDVVALISGVPAFMQSASTDHALSTINLANMTIAIAGGTSSIGRSIIDGLIEQGRNDFIILSRSPHSDFKTRIVDYTDVGKLVQQLEQLHIEVVISALSIHNEASGKAQLNLIEAARRSNCVKRFIPSEYGGIDYAPDPARISHIPPYLYKVEAAKALEASNLEYARISNGLLLDYWSAPRIPTYLRQLFVMWVDFANNFAALPGDGNATIVVTHSRDVGRAVARLLNLAQWEPRYCVIGDRLTMNQIIQMAQEIKGQKFQVQYDSAEDLRNGHITLAPRLRAYADEQDEETRKQLMKIWATTSLRLIDGHLDYKFDDSLNNIFPDMDFITVRDAIESWKD</sequence>
<dbReference type="Pfam" id="PF05368">
    <property type="entry name" value="NmrA"/>
    <property type="match status" value="1"/>
</dbReference>
<evidence type="ECO:0000256" key="1">
    <source>
        <dbReference type="SAM" id="MobiDB-lite"/>
    </source>
</evidence>
<keyword evidence="2" id="KW-0812">Transmembrane</keyword>
<protein>
    <submittedName>
        <fullName evidence="5">Nmra-like family</fullName>
    </submittedName>
</protein>
<dbReference type="InterPro" id="IPR008030">
    <property type="entry name" value="NmrA-like"/>
</dbReference>
<dbReference type="PANTHER" id="PTHR24148:SF64">
    <property type="entry name" value="HETEROKARYON INCOMPATIBILITY DOMAIN-CONTAINING PROTEIN"/>
    <property type="match status" value="1"/>
</dbReference>
<keyword evidence="2" id="KW-1133">Transmembrane helix</keyword>
<feature type="domain" description="Heterokaryon incompatibility" evidence="4">
    <location>
        <begin position="97"/>
        <end position="266"/>
    </location>
</feature>
<feature type="region of interest" description="Disordered" evidence="1">
    <location>
        <begin position="1"/>
        <end position="42"/>
    </location>
</feature>
<organism evidence="5 6">
    <name type="scientific">Fusarium albosuccineum</name>
    <dbReference type="NCBI Taxonomy" id="1237068"/>
    <lineage>
        <taxon>Eukaryota</taxon>
        <taxon>Fungi</taxon>
        <taxon>Dikarya</taxon>
        <taxon>Ascomycota</taxon>
        <taxon>Pezizomycotina</taxon>
        <taxon>Sordariomycetes</taxon>
        <taxon>Hypocreomycetidae</taxon>
        <taxon>Hypocreales</taxon>
        <taxon>Nectriaceae</taxon>
        <taxon>Fusarium</taxon>
        <taxon>Fusarium decemcellulare species complex</taxon>
    </lineage>
</organism>
<dbReference type="InterPro" id="IPR052895">
    <property type="entry name" value="HetReg/Transcr_Mod"/>
</dbReference>
<gene>
    <name evidence="5" type="ORF">FALBO_2267</name>
</gene>
<name>A0A8H4LMC9_9HYPO</name>
<keyword evidence="6" id="KW-1185">Reference proteome</keyword>
<dbReference type="InterPro" id="IPR036291">
    <property type="entry name" value="NAD(P)-bd_dom_sf"/>
</dbReference>
<reference evidence="5 6" key="1">
    <citation type="submission" date="2020-01" db="EMBL/GenBank/DDBJ databases">
        <title>Identification and distribution of gene clusters putatively required for synthesis of sphingolipid metabolism inhibitors in phylogenetically diverse species of the filamentous fungus Fusarium.</title>
        <authorList>
            <person name="Kim H.-S."/>
            <person name="Busman M."/>
            <person name="Brown D.W."/>
            <person name="Divon H."/>
            <person name="Uhlig S."/>
            <person name="Proctor R.H."/>
        </authorList>
    </citation>
    <scope>NUCLEOTIDE SEQUENCE [LARGE SCALE GENOMIC DNA]</scope>
    <source>
        <strain evidence="5 6">NRRL 20459</strain>
    </source>
</reference>
<feature type="transmembrane region" description="Helical" evidence="2">
    <location>
        <begin position="392"/>
        <end position="414"/>
    </location>
</feature>
<feature type="transmembrane region" description="Helical" evidence="2">
    <location>
        <begin position="352"/>
        <end position="380"/>
    </location>
</feature>
<dbReference type="InterPro" id="IPR010730">
    <property type="entry name" value="HET"/>
</dbReference>
<dbReference type="EMBL" id="JAADYS010000288">
    <property type="protein sequence ID" value="KAF4470832.1"/>
    <property type="molecule type" value="Genomic_DNA"/>
</dbReference>
<dbReference type="SUPFAM" id="SSF51735">
    <property type="entry name" value="NAD(P)-binding Rossmann-fold domains"/>
    <property type="match status" value="1"/>
</dbReference>
<dbReference type="Proteomes" id="UP000554235">
    <property type="component" value="Unassembled WGS sequence"/>
</dbReference>
<proteinExistence type="predicted"/>
<dbReference type="AlphaFoldDB" id="A0A8H4LMC9"/>
<evidence type="ECO:0000259" key="3">
    <source>
        <dbReference type="Pfam" id="PF05368"/>
    </source>
</evidence>
<dbReference type="Gene3D" id="3.90.25.10">
    <property type="entry name" value="UDP-galactose 4-epimerase, domain 1"/>
    <property type="match status" value="1"/>
</dbReference>
<dbReference type="Pfam" id="PF06985">
    <property type="entry name" value="HET"/>
    <property type="match status" value="1"/>
</dbReference>
<evidence type="ECO:0000313" key="6">
    <source>
        <dbReference type="Proteomes" id="UP000554235"/>
    </source>
</evidence>
<dbReference type="OrthoDB" id="419598at2759"/>
<feature type="domain" description="NmrA-like" evidence="3">
    <location>
        <begin position="769"/>
        <end position="1010"/>
    </location>
</feature>
<feature type="compositionally biased region" description="Pro residues" evidence="1">
    <location>
        <begin position="16"/>
        <end position="28"/>
    </location>
</feature>
<evidence type="ECO:0000259" key="4">
    <source>
        <dbReference type="Pfam" id="PF06985"/>
    </source>
</evidence>
<dbReference type="Gene3D" id="3.40.50.720">
    <property type="entry name" value="NAD(P)-binding Rossmann-like Domain"/>
    <property type="match status" value="1"/>
</dbReference>
<evidence type="ECO:0000256" key="2">
    <source>
        <dbReference type="SAM" id="Phobius"/>
    </source>
</evidence>
<evidence type="ECO:0000313" key="5">
    <source>
        <dbReference type="EMBL" id="KAF4470832.1"/>
    </source>
</evidence>
<accession>A0A8H4LMC9</accession>
<dbReference type="PANTHER" id="PTHR24148">
    <property type="entry name" value="ANKYRIN REPEAT DOMAIN-CONTAINING PROTEIN 39 HOMOLOG-RELATED"/>
    <property type="match status" value="1"/>
</dbReference>
<comment type="caution">
    <text evidence="5">The sequence shown here is derived from an EMBL/GenBank/DDBJ whole genome shotgun (WGS) entry which is preliminary data.</text>
</comment>